<dbReference type="EMBL" id="ASRX01000004">
    <property type="protein sequence ID" value="EYF08370.1"/>
    <property type="molecule type" value="Genomic_DNA"/>
</dbReference>
<dbReference type="PROSITE" id="PS51257">
    <property type="entry name" value="PROKAR_LIPOPROTEIN"/>
    <property type="match status" value="1"/>
</dbReference>
<comment type="caution">
    <text evidence="2">The sequence shown here is derived from an EMBL/GenBank/DDBJ whole genome shotgun (WGS) entry which is preliminary data.</text>
</comment>
<feature type="region of interest" description="Disordered" evidence="1">
    <location>
        <begin position="1"/>
        <end position="22"/>
    </location>
</feature>
<keyword evidence="3" id="KW-1185">Reference proteome</keyword>
<feature type="compositionally biased region" description="Basic residues" evidence="1">
    <location>
        <begin position="52"/>
        <end position="61"/>
    </location>
</feature>
<evidence type="ECO:0000256" key="1">
    <source>
        <dbReference type="SAM" id="MobiDB-lite"/>
    </source>
</evidence>
<evidence type="ECO:0000313" key="3">
    <source>
        <dbReference type="Proteomes" id="UP000019678"/>
    </source>
</evidence>
<organism evidence="2 3">
    <name type="scientific">Chondromyces apiculatus DSM 436</name>
    <dbReference type="NCBI Taxonomy" id="1192034"/>
    <lineage>
        <taxon>Bacteria</taxon>
        <taxon>Pseudomonadati</taxon>
        <taxon>Myxococcota</taxon>
        <taxon>Polyangia</taxon>
        <taxon>Polyangiales</taxon>
        <taxon>Polyangiaceae</taxon>
        <taxon>Chondromyces</taxon>
    </lineage>
</organism>
<dbReference type="AlphaFoldDB" id="A0A017THQ2"/>
<name>A0A017THQ2_9BACT</name>
<accession>A0A017THQ2</accession>
<proteinExistence type="predicted"/>
<feature type="region of interest" description="Disordered" evidence="1">
    <location>
        <begin position="48"/>
        <end position="84"/>
    </location>
</feature>
<protein>
    <submittedName>
        <fullName evidence="2">Uncharacterized protein</fullName>
    </submittedName>
</protein>
<reference evidence="2 3" key="1">
    <citation type="submission" date="2013-05" db="EMBL/GenBank/DDBJ databases">
        <title>Genome assembly of Chondromyces apiculatus DSM 436.</title>
        <authorList>
            <person name="Sharma G."/>
            <person name="Khatri I."/>
            <person name="Kaur C."/>
            <person name="Mayilraj S."/>
            <person name="Subramanian S."/>
        </authorList>
    </citation>
    <scope>NUCLEOTIDE SEQUENCE [LARGE SCALE GENOMIC DNA]</scope>
    <source>
        <strain evidence="2 3">DSM 436</strain>
    </source>
</reference>
<sequence length="84" mass="8721">MTARPVRTQGALPRPCPPSALPPASAGCLNSGSCSKAEACPRCGRAAVRAPQMRRRARLPRSARPAGGLLPGPRSVRLPAPTTR</sequence>
<dbReference type="STRING" id="1192034.CAP_4986"/>
<dbReference type="Proteomes" id="UP000019678">
    <property type="component" value="Unassembled WGS sequence"/>
</dbReference>
<evidence type="ECO:0000313" key="2">
    <source>
        <dbReference type="EMBL" id="EYF08370.1"/>
    </source>
</evidence>
<gene>
    <name evidence="2" type="ORF">CAP_4986</name>
</gene>